<dbReference type="PANTHER" id="PTHR13604">
    <property type="entry name" value="DC12-RELATED"/>
    <property type="match status" value="1"/>
</dbReference>
<protein>
    <recommendedName>
        <fullName evidence="8">Abasic site processing protein</fullName>
        <ecNumber evidence="8">3.4.-.-</ecNumber>
    </recommendedName>
</protein>
<dbReference type="GO" id="GO:0006508">
    <property type="term" value="P:proteolysis"/>
    <property type="evidence" value="ECO:0007669"/>
    <property type="project" value="UniProtKB-KW"/>
</dbReference>
<name>A0A2W1NC01_PAEXE</name>
<keyword evidence="10" id="KW-1185">Reference proteome</keyword>
<dbReference type="InterPro" id="IPR036590">
    <property type="entry name" value="SRAP-like"/>
</dbReference>
<dbReference type="EC" id="3.4.-.-" evidence="8"/>
<accession>A0A2W1NC01</accession>
<dbReference type="Proteomes" id="UP000214746">
    <property type="component" value="Unassembled WGS sequence"/>
</dbReference>
<dbReference type="GO" id="GO:0003697">
    <property type="term" value="F:single-stranded DNA binding"/>
    <property type="evidence" value="ECO:0007669"/>
    <property type="project" value="InterPro"/>
</dbReference>
<evidence type="ECO:0000256" key="3">
    <source>
        <dbReference type="ARBA" id="ARBA00022763"/>
    </source>
</evidence>
<evidence type="ECO:0000256" key="1">
    <source>
        <dbReference type="ARBA" id="ARBA00008136"/>
    </source>
</evidence>
<keyword evidence="4 8" id="KW-0378">Hydrolase</keyword>
<comment type="caution">
    <text evidence="9">The sequence shown here is derived from an EMBL/GenBank/DDBJ whole genome shotgun (WGS) entry which is preliminary data.</text>
</comment>
<evidence type="ECO:0000313" key="10">
    <source>
        <dbReference type="Proteomes" id="UP000214746"/>
    </source>
</evidence>
<evidence type="ECO:0000256" key="5">
    <source>
        <dbReference type="ARBA" id="ARBA00023124"/>
    </source>
</evidence>
<dbReference type="SUPFAM" id="SSF143081">
    <property type="entry name" value="BB1717-like"/>
    <property type="match status" value="1"/>
</dbReference>
<evidence type="ECO:0000256" key="8">
    <source>
        <dbReference type="RuleBase" id="RU364100"/>
    </source>
</evidence>
<sequence length="233" mass="26006">MCGRYTITVSYEELVLRFLLRRGTSELYAPRYNVAPGQWIPAVVDGTNGDGGITHGSRFGSLQWGLVPSWASGDKSGPRPINLRSETLADKPGFRKLLSRKRCLIPADGFYEWYQADGKKKPVRFTLRDHSLFGMAAVYDTWSGADGNKLHTCAIITVPANETMAHIHHRMPAILTAEQESIWLDRTVTEPERLLPLLAPYTAKPTTIYRVSTKVGHAAYDAPDCIDSIEDRD</sequence>
<evidence type="ECO:0000256" key="4">
    <source>
        <dbReference type="ARBA" id="ARBA00022801"/>
    </source>
</evidence>
<keyword evidence="6" id="KW-0238">DNA-binding</keyword>
<dbReference type="AlphaFoldDB" id="A0A2W1NC01"/>
<evidence type="ECO:0000256" key="7">
    <source>
        <dbReference type="ARBA" id="ARBA00023239"/>
    </source>
</evidence>
<gene>
    <name evidence="9" type="ORF">CBW46_006205</name>
</gene>
<evidence type="ECO:0000313" key="9">
    <source>
        <dbReference type="EMBL" id="PZE21987.1"/>
    </source>
</evidence>
<reference evidence="9" key="1">
    <citation type="submission" date="2018-06" db="EMBL/GenBank/DDBJ databases">
        <title>Paenibacillus xerothermodurans sp. nov. an extremely dry heat resistant spore forming bacterium isolated from the soil of Cape Canaveral, Florida.</title>
        <authorList>
            <person name="Seuylemezian A."/>
            <person name="Kaur N."/>
            <person name="Patil P."/>
            <person name="Patil P."/>
            <person name="Mayilraj S."/>
            <person name="Vaishampayan P."/>
        </authorList>
    </citation>
    <scope>NUCLEOTIDE SEQUENCE [LARGE SCALE GENOMIC DNA]</scope>
    <source>
        <strain evidence="9">ATCC 27380</strain>
    </source>
</reference>
<keyword evidence="2 8" id="KW-0645">Protease</keyword>
<dbReference type="GO" id="GO:0106300">
    <property type="term" value="P:protein-DNA covalent cross-linking repair"/>
    <property type="evidence" value="ECO:0007669"/>
    <property type="project" value="InterPro"/>
</dbReference>
<dbReference type="PANTHER" id="PTHR13604:SF0">
    <property type="entry name" value="ABASIC SITE PROCESSING PROTEIN HMCES"/>
    <property type="match status" value="1"/>
</dbReference>
<dbReference type="EMBL" id="NHRJ02000002">
    <property type="protein sequence ID" value="PZE21987.1"/>
    <property type="molecule type" value="Genomic_DNA"/>
</dbReference>
<dbReference type="OrthoDB" id="9782620at2"/>
<dbReference type="Gene3D" id="3.90.1680.10">
    <property type="entry name" value="SOS response associated peptidase-like"/>
    <property type="match status" value="1"/>
</dbReference>
<keyword evidence="7" id="KW-0456">Lyase</keyword>
<dbReference type="GO" id="GO:0016829">
    <property type="term" value="F:lyase activity"/>
    <property type="evidence" value="ECO:0007669"/>
    <property type="project" value="UniProtKB-KW"/>
</dbReference>
<evidence type="ECO:0000256" key="2">
    <source>
        <dbReference type="ARBA" id="ARBA00022670"/>
    </source>
</evidence>
<dbReference type="RefSeq" id="WP_089199130.1">
    <property type="nucleotide sequence ID" value="NZ_NHRJ02000002.1"/>
</dbReference>
<keyword evidence="5" id="KW-0190">Covalent protein-DNA linkage</keyword>
<keyword evidence="3" id="KW-0227">DNA damage</keyword>
<dbReference type="Pfam" id="PF02586">
    <property type="entry name" value="SRAP"/>
    <property type="match status" value="1"/>
</dbReference>
<evidence type="ECO:0000256" key="6">
    <source>
        <dbReference type="ARBA" id="ARBA00023125"/>
    </source>
</evidence>
<comment type="similarity">
    <text evidence="1 8">Belongs to the SOS response-associated peptidase family.</text>
</comment>
<dbReference type="InterPro" id="IPR003738">
    <property type="entry name" value="SRAP"/>
</dbReference>
<organism evidence="9 10">
    <name type="scientific">Paenibacillus xerothermodurans</name>
    <dbReference type="NCBI Taxonomy" id="1977292"/>
    <lineage>
        <taxon>Bacteria</taxon>
        <taxon>Bacillati</taxon>
        <taxon>Bacillota</taxon>
        <taxon>Bacilli</taxon>
        <taxon>Bacillales</taxon>
        <taxon>Paenibacillaceae</taxon>
        <taxon>Paenibacillus</taxon>
    </lineage>
</organism>
<proteinExistence type="inferred from homology"/>
<dbReference type="GO" id="GO:0008233">
    <property type="term" value="F:peptidase activity"/>
    <property type="evidence" value="ECO:0007669"/>
    <property type="project" value="UniProtKB-KW"/>
</dbReference>